<comment type="function">
    <text evidence="9">Condenses 4-methyl-5-(beta-hydroxyethyl)thiazole monophosphate (THZ-P) and 2-methyl-4-amino-5-hydroxymethyl pyrimidine pyrophosphate (HMP-PP) to form thiamine monophosphate (TMP).</text>
</comment>
<dbReference type="EMBL" id="PYVU01000066">
    <property type="protein sequence ID" value="PTB96107.1"/>
    <property type="molecule type" value="Genomic_DNA"/>
</dbReference>
<evidence type="ECO:0000256" key="5">
    <source>
        <dbReference type="ARBA" id="ARBA00022977"/>
    </source>
</evidence>
<feature type="binding site" evidence="9">
    <location>
        <position position="66"/>
    </location>
    <ligand>
        <name>Mg(2+)</name>
        <dbReference type="ChEBI" id="CHEBI:18420"/>
    </ligand>
</feature>
<dbReference type="Proteomes" id="UP000240608">
    <property type="component" value="Unassembled WGS sequence"/>
</dbReference>
<dbReference type="CDD" id="cd00564">
    <property type="entry name" value="TMP_TenI"/>
    <property type="match status" value="1"/>
</dbReference>
<evidence type="ECO:0000256" key="11">
    <source>
        <dbReference type="RuleBase" id="RU004253"/>
    </source>
</evidence>
<evidence type="ECO:0000256" key="7">
    <source>
        <dbReference type="ARBA" id="ARBA00047851"/>
    </source>
</evidence>
<evidence type="ECO:0000256" key="3">
    <source>
        <dbReference type="ARBA" id="ARBA00022723"/>
    </source>
</evidence>
<dbReference type="InterPro" id="IPR036206">
    <property type="entry name" value="ThiamineP_synth_sf"/>
</dbReference>
<dbReference type="GO" id="GO:0005737">
    <property type="term" value="C:cytoplasm"/>
    <property type="evidence" value="ECO:0007669"/>
    <property type="project" value="TreeGrafter"/>
</dbReference>
<reference evidence="13 14" key="1">
    <citation type="submission" date="2018-03" db="EMBL/GenBank/DDBJ databases">
        <title>Cross-interface Injection: A General Nanoliter Liquid Handling Method Applied to Single Cells Genome Amplification Automated Nanoliter Liquid Handling Applied to Single Cell Multiple Displacement Amplification.</title>
        <authorList>
            <person name="Yun J."/>
            <person name="Xu P."/>
            <person name="Xu J."/>
            <person name="Dai X."/>
            <person name="Wang Y."/>
            <person name="Zheng X."/>
            <person name="Cao C."/>
            <person name="Yi Q."/>
            <person name="Zhu Y."/>
            <person name="Wang L."/>
            <person name="Dong Z."/>
            <person name="Huang Y."/>
            <person name="Huang L."/>
            <person name="Du W."/>
        </authorList>
    </citation>
    <scope>NUCLEOTIDE SEQUENCE [LARGE SCALE GENOMIC DNA]</scope>
    <source>
        <strain evidence="13 14">Z-D1-2</strain>
    </source>
</reference>
<dbReference type="GO" id="GO:0009229">
    <property type="term" value="P:thiamine diphosphate biosynthetic process"/>
    <property type="evidence" value="ECO:0007669"/>
    <property type="project" value="UniProtKB-UniRule"/>
</dbReference>
<evidence type="ECO:0000256" key="8">
    <source>
        <dbReference type="ARBA" id="ARBA00047883"/>
    </source>
</evidence>
<evidence type="ECO:0000256" key="2">
    <source>
        <dbReference type="ARBA" id="ARBA00022679"/>
    </source>
</evidence>
<evidence type="ECO:0000256" key="10">
    <source>
        <dbReference type="RuleBase" id="RU003826"/>
    </source>
</evidence>
<dbReference type="SUPFAM" id="SSF51391">
    <property type="entry name" value="Thiamin phosphate synthase"/>
    <property type="match status" value="1"/>
</dbReference>
<feature type="binding site" evidence="9">
    <location>
        <position position="65"/>
    </location>
    <ligand>
        <name>4-amino-2-methyl-5-(diphosphooxymethyl)pyrimidine</name>
        <dbReference type="ChEBI" id="CHEBI:57841"/>
    </ligand>
</feature>
<keyword evidence="2 9" id="KW-0808">Transferase</keyword>
<sequence length="213" mass="23652">MLNKLQYISQGETSQEQIENISHTLAAGCKWVQLRFKNAPKEEFFWVAQKVKELCDSYKAMLTINDHVNIAQAIDADGVHLGLQDMSIAQARDILGYEKIIGGTANTLEDVLSRVREECNYIGLGPFRFTPTKKKLSPILGAEGIKQIMQELTLLSIEMPVYAIGGITLKDVVKIMDTGVTGVAVSGEITNHPNKKQLLENFNQLLNGQINYS</sequence>
<dbReference type="UniPathway" id="UPA00060">
    <property type="reaction ID" value="UER00141"/>
</dbReference>
<comment type="cofactor">
    <cofactor evidence="9">
        <name>Mg(2+)</name>
        <dbReference type="ChEBI" id="CHEBI:18420"/>
    </cofactor>
    <text evidence="9">Binds 1 Mg(2+) ion per subunit.</text>
</comment>
<comment type="catalytic activity">
    <reaction evidence="6 9 10">
        <text>4-methyl-5-(2-phosphooxyethyl)-thiazole + 4-amino-2-methyl-5-(diphosphooxymethyl)pyrimidine + H(+) = thiamine phosphate + diphosphate</text>
        <dbReference type="Rhea" id="RHEA:22328"/>
        <dbReference type="ChEBI" id="CHEBI:15378"/>
        <dbReference type="ChEBI" id="CHEBI:33019"/>
        <dbReference type="ChEBI" id="CHEBI:37575"/>
        <dbReference type="ChEBI" id="CHEBI:57841"/>
        <dbReference type="ChEBI" id="CHEBI:58296"/>
        <dbReference type="EC" id="2.5.1.3"/>
    </reaction>
</comment>
<name>A0A2T4DQN8_9BACT</name>
<keyword evidence="3 9" id="KW-0479">Metal-binding</keyword>
<comment type="caution">
    <text evidence="13">The sequence shown here is derived from an EMBL/GenBank/DDBJ whole genome shotgun (WGS) entry which is preliminary data.</text>
</comment>
<dbReference type="AlphaFoldDB" id="A0A2T4DQN8"/>
<evidence type="ECO:0000313" key="13">
    <source>
        <dbReference type="EMBL" id="PTB96107.1"/>
    </source>
</evidence>
<keyword evidence="5 9" id="KW-0784">Thiamine biosynthesis</keyword>
<comment type="pathway">
    <text evidence="1 9 11">Cofactor biosynthesis; thiamine diphosphate biosynthesis; thiamine phosphate from 4-amino-2-methyl-5-diphosphomethylpyrimidine and 4-methyl-5-(2-phosphoethyl)-thiazole: step 1/1.</text>
</comment>
<dbReference type="EC" id="2.5.1.3" evidence="9"/>
<evidence type="ECO:0000256" key="6">
    <source>
        <dbReference type="ARBA" id="ARBA00047334"/>
    </source>
</evidence>
<evidence type="ECO:0000256" key="4">
    <source>
        <dbReference type="ARBA" id="ARBA00022842"/>
    </source>
</evidence>
<protein>
    <recommendedName>
        <fullName evidence="9">Thiamine-phosphate synthase</fullName>
        <shortName evidence="9">TP synthase</shortName>
        <shortName evidence="9">TPS</shortName>
        <ecNumber evidence="9">2.5.1.3</ecNumber>
    </recommendedName>
    <alternativeName>
        <fullName evidence="9">Thiamine-phosphate pyrophosphorylase</fullName>
        <shortName evidence="9">TMP pyrophosphorylase</shortName>
        <shortName evidence="9">TMP-PPase</shortName>
    </alternativeName>
</protein>
<evidence type="ECO:0000259" key="12">
    <source>
        <dbReference type="Pfam" id="PF02581"/>
    </source>
</evidence>
<dbReference type="HAMAP" id="MF_00097">
    <property type="entry name" value="TMP_synthase"/>
    <property type="match status" value="1"/>
</dbReference>
<feature type="binding site" evidence="9">
    <location>
        <position position="104"/>
    </location>
    <ligand>
        <name>4-amino-2-methyl-5-(diphosphooxymethyl)pyrimidine</name>
        <dbReference type="ChEBI" id="CHEBI:57841"/>
    </ligand>
</feature>
<gene>
    <name evidence="9" type="primary">thiE</name>
    <name evidence="13" type="ORF">C9994_08785</name>
</gene>
<dbReference type="Pfam" id="PF02581">
    <property type="entry name" value="TMP-TENI"/>
    <property type="match status" value="1"/>
</dbReference>
<dbReference type="GO" id="GO:0009228">
    <property type="term" value="P:thiamine biosynthetic process"/>
    <property type="evidence" value="ECO:0007669"/>
    <property type="project" value="UniProtKB-KW"/>
</dbReference>
<dbReference type="GO" id="GO:0000287">
    <property type="term" value="F:magnesium ion binding"/>
    <property type="evidence" value="ECO:0007669"/>
    <property type="project" value="UniProtKB-UniRule"/>
</dbReference>
<accession>A0A2T4DQN8</accession>
<comment type="caution">
    <text evidence="9">Lacks conserved residue(s) required for the propagation of feature annotation.</text>
</comment>
<organism evidence="13 14">
    <name type="scientific">Marivirga lumbricoides</name>
    <dbReference type="NCBI Taxonomy" id="1046115"/>
    <lineage>
        <taxon>Bacteria</taxon>
        <taxon>Pseudomonadati</taxon>
        <taxon>Bacteroidota</taxon>
        <taxon>Cytophagia</taxon>
        <taxon>Cytophagales</taxon>
        <taxon>Marivirgaceae</taxon>
        <taxon>Marivirga</taxon>
    </lineage>
</organism>
<comment type="catalytic activity">
    <reaction evidence="7 9 10">
        <text>2-(2-carboxy-4-methylthiazol-5-yl)ethyl phosphate + 4-amino-2-methyl-5-(diphosphooxymethyl)pyrimidine + 2 H(+) = thiamine phosphate + CO2 + diphosphate</text>
        <dbReference type="Rhea" id="RHEA:47848"/>
        <dbReference type="ChEBI" id="CHEBI:15378"/>
        <dbReference type="ChEBI" id="CHEBI:16526"/>
        <dbReference type="ChEBI" id="CHEBI:33019"/>
        <dbReference type="ChEBI" id="CHEBI:37575"/>
        <dbReference type="ChEBI" id="CHEBI:57841"/>
        <dbReference type="ChEBI" id="CHEBI:62890"/>
        <dbReference type="EC" id="2.5.1.3"/>
    </reaction>
</comment>
<evidence type="ECO:0000256" key="1">
    <source>
        <dbReference type="ARBA" id="ARBA00005165"/>
    </source>
</evidence>
<dbReference type="Gene3D" id="3.20.20.70">
    <property type="entry name" value="Aldolase class I"/>
    <property type="match status" value="1"/>
</dbReference>
<dbReference type="InterPro" id="IPR034291">
    <property type="entry name" value="TMP_synthase"/>
</dbReference>
<dbReference type="GO" id="GO:0004789">
    <property type="term" value="F:thiamine-phosphate diphosphorylase activity"/>
    <property type="evidence" value="ECO:0007669"/>
    <property type="project" value="UniProtKB-UniRule"/>
</dbReference>
<feature type="binding site" evidence="9">
    <location>
        <position position="85"/>
    </location>
    <ligand>
        <name>Mg(2+)</name>
        <dbReference type="ChEBI" id="CHEBI:18420"/>
    </ligand>
</feature>
<feature type="binding site" evidence="9">
    <location>
        <begin position="130"/>
        <end position="132"/>
    </location>
    <ligand>
        <name>2-[(2R,5Z)-2-carboxy-4-methylthiazol-5(2H)-ylidene]ethyl phosphate</name>
        <dbReference type="ChEBI" id="CHEBI:62899"/>
    </ligand>
</feature>
<feature type="binding site" evidence="9">
    <location>
        <begin position="33"/>
        <end position="37"/>
    </location>
    <ligand>
        <name>4-amino-2-methyl-5-(diphosphooxymethyl)pyrimidine</name>
        <dbReference type="ChEBI" id="CHEBI:57841"/>
    </ligand>
</feature>
<evidence type="ECO:0000313" key="14">
    <source>
        <dbReference type="Proteomes" id="UP000240608"/>
    </source>
</evidence>
<comment type="catalytic activity">
    <reaction evidence="8 9 10">
        <text>2-[(2R,5Z)-2-carboxy-4-methylthiazol-5(2H)-ylidene]ethyl phosphate + 4-amino-2-methyl-5-(diphosphooxymethyl)pyrimidine + 2 H(+) = thiamine phosphate + CO2 + diphosphate</text>
        <dbReference type="Rhea" id="RHEA:47844"/>
        <dbReference type="ChEBI" id="CHEBI:15378"/>
        <dbReference type="ChEBI" id="CHEBI:16526"/>
        <dbReference type="ChEBI" id="CHEBI:33019"/>
        <dbReference type="ChEBI" id="CHEBI:37575"/>
        <dbReference type="ChEBI" id="CHEBI:57841"/>
        <dbReference type="ChEBI" id="CHEBI:62899"/>
        <dbReference type="EC" id="2.5.1.3"/>
    </reaction>
</comment>
<dbReference type="NCBIfam" id="NF000736">
    <property type="entry name" value="PRK00043.2-3"/>
    <property type="match status" value="1"/>
</dbReference>
<dbReference type="InterPro" id="IPR022998">
    <property type="entry name" value="ThiamineP_synth_TenI"/>
</dbReference>
<comment type="similarity">
    <text evidence="9 10">Belongs to the thiamine-phosphate synthase family.</text>
</comment>
<evidence type="ECO:0000256" key="9">
    <source>
        <dbReference type="HAMAP-Rule" id="MF_00097"/>
    </source>
</evidence>
<dbReference type="PANTHER" id="PTHR20857">
    <property type="entry name" value="THIAMINE-PHOSPHATE PYROPHOSPHORYLASE"/>
    <property type="match status" value="1"/>
</dbReference>
<proteinExistence type="inferred from homology"/>
<feature type="domain" description="Thiamine phosphate synthase/TenI" evidence="12">
    <location>
        <begin position="11"/>
        <end position="189"/>
    </location>
</feature>
<dbReference type="InterPro" id="IPR013785">
    <property type="entry name" value="Aldolase_TIM"/>
</dbReference>
<keyword evidence="4 9" id="KW-0460">Magnesium</keyword>
<dbReference type="NCBIfam" id="TIGR00693">
    <property type="entry name" value="thiE"/>
    <property type="match status" value="1"/>
</dbReference>
<dbReference type="PANTHER" id="PTHR20857:SF15">
    <property type="entry name" value="THIAMINE-PHOSPHATE SYNTHASE"/>
    <property type="match status" value="1"/>
</dbReference>
<feature type="binding site" evidence="9">
    <location>
        <position position="133"/>
    </location>
    <ligand>
        <name>4-amino-2-methyl-5-(diphosphooxymethyl)pyrimidine</name>
        <dbReference type="ChEBI" id="CHEBI:57841"/>
    </ligand>
</feature>
<feature type="binding site" evidence="9">
    <location>
        <position position="166"/>
    </location>
    <ligand>
        <name>2-[(2R,5Z)-2-carboxy-4-methylthiazol-5(2H)-ylidene]ethyl phosphate</name>
        <dbReference type="ChEBI" id="CHEBI:62899"/>
    </ligand>
</feature>